<dbReference type="Proteomes" id="UP000572540">
    <property type="component" value="Unassembled WGS sequence"/>
</dbReference>
<dbReference type="AlphaFoldDB" id="A0A7Y9W7Z8"/>
<dbReference type="CDD" id="cd02234">
    <property type="entry name" value="cupin_BLR7677-like"/>
    <property type="match status" value="1"/>
</dbReference>
<dbReference type="InterPro" id="IPR013096">
    <property type="entry name" value="Cupin_2"/>
</dbReference>
<dbReference type="EMBL" id="JACCAU010000001">
    <property type="protein sequence ID" value="NYH15677.1"/>
    <property type="molecule type" value="Genomic_DNA"/>
</dbReference>
<dbReference type="Gene3D" id="2.60.120.10">
    <property type="entry name" value="Jelly Rolls"/>
    <property type="match status" value="1"/>
</dbReference>
<dbReference type="RefSeq" id="WP_257031720.1">
    <property type="nucleotide sequence ID" value="NZ_JACCAU010000001.1"/>
</dbReference>
<dbReference type="SUPFAM" id="SSF51182">
    <property type="entry name" value="RmlC-like cupins"/>
    <property type="match status" value="1"/>
</dbReference>
<feature type="domain" description="Cupin type-2" evidence="1">
    <location>
        <begin position="104"/>
        <end position="173"/>
    </location>
</feature>
<reference evidence="2 3" key="1">
    <citation type="submission" date="2020-07" db="EMBL/GenBank/DDBJ databases">
        <title>Exploring microbial biodiversity for novel pathways involved in the catabolism of aromatic compounds derived from lignin.</title>
        <authorList>
            <person name="Elkins J."/>
        </authorList>
    </citation>
    <scope>NUCLEOTIDE SEQUENCE [LARGE SCALE GENOMIC DNA]</scope>
    <source>
        <strain evidence="2 3">H2C3B</strain>
    </source>
</reference>
<name>A0A7Y9W7Z8_9BURK</name>
<sequence>MNARMLSCLSCLSYRPNLTAGTPALFAALAVAVLSLGPAAPRSAFDWFATLCGGTQGSGPLLSSGSLNTSANANAASRPASIIKVLSCEALPNAPGKSITTITVEYPPLAFTPAHRHPGSVTAVVLQGTVRSQLGGGAAINYTVGQTWFEPPGTLHVFAENPDPVHPAKLLATFVADTGCGALVLPPD</sequence>
<protein>
    <submittedName>
        <fullName evidence="2">Quercetin dioxygenase-like cupin family protein</fullName>
    </submittedName>
</protein>
<dbReference type="PANTHER" id="PTHR38599:SF1">
    <property type="entry name" value="CUPIN DOMAIN PROTEIN (AFU_ORTHOLOGUE AFUA_3G13620)"/>
    <property type="match status" value="1"/>
</dbReference>
<comment type="caution">
    <text evidence="2">The sequence shown here is derived from an EMBL/GenBank/DDBJ whole genome shotgun (WGS) entry which is preliminary data.</text>
</comment>
<gene>
    <name evidence="2" type="ORF">GGD41_002905</name>
</gene>
<evidence type="ECO:0000313" key="3">
    <source>
        <dbReference type="Proteomes" id="UP000572540"/>
    </source>
</evidence>
<evidence type="ECO:0000313" key="2">
    <source>
        <dbReference type="EMBL" id="NYH15677.1"/>
    </source>
</evidence>
<keyword evidence="2" id="KW-0223">Dioxygenase</keyword>
<dbReference type="GO" id="GO:0051213">
    <property type="term" value="F:dioxygenase activity"/>
    <property type="evidence" value="ECO:0007669"/>
    <property type="project" value="UniProtKB-KW"/>
</dbReference>
<accession>A0A7Y9W7Z8</accession>
<proteinExistence type="predicted"/>
<dbReference type="Pfam" id="PF07883">
    <property type="entry name" value="Cupin_2"/>
    <property type="match status" value="1"/>
</dbReference>
<organism evidence="2 3">
    <name type="scientific">Paraburkholderia bryophila</name>
    <dbReference type="NCBI Taxonomy" id="420952"/>
    <lineage>
        <taxon>Bacteria</taxon>
        <taxon>Pseudomonadati</taxon>
        <taxon>Pseudomonadota</taxon>
        <taxon>Betaproteobacteria</taxon>
        <taxon>Burkholderiales</taxon>
        <taxon>Burkholderiaceae</taxon>
        <taxon>Paraburkholderia</taxon>
    </lineage>
</organism>
<dbReference type="InterPro" id="IPR011051">
    <property type="entry name" value="RmlC_Cupin_sf"/>
</dbReference>
<keyword evidence="2" id="KW-0560">Oxidoreductase</keyword>
<dbReference type="PANTHER" id="PTHR38599">
    <property type="entry name" value="CUPIN DOMAIN PROTEIN (AFU_ORTHOLOGUE AFUA_3G13620)"/>
    <property type="match status" value="1"/>
</dbReference>
<evidence type="ECO:0000259" key="1">
    <source>
        <dbReference type="Pfam" id="PF07883"/>
    </source>
</evidence>
<dbReference type="InterPro" id="IPR014710">
    <property type="entry name" value="RmlC-like_jellyroll"/>
</dbReference>